<dbReference type="EMBL" id="HBHT01017478">
    <property type="protein sequence ID" value="CAD9964904.1"/>
    <property type="molecule type" value="Transcribed_RNA"/>
</dbReference>
<feature type="compositionally biased region" description="Polar residues" evidence="1">
    <location>
        <begin position="60"/>
        <end position="79"/>
    </location>
</feature>
<evidence type="ECO:0000313" key="2">
    <source>
        <dbReference type="EMBL" id="CAD9964904.1"/>
    </source>
</evidence>
<organism evidence="2">
    <name type="scientific">Entomoneis paludosa</name>
    <dbReference type="NCBI Taxonomy" id="265537"/>
    <lineage>
        <taxon>Eukaryota</taxon>
        <taxon>Sar</taxon>
        <taxon>Stramenopiles</taxon>
        <taxon>Ochrophyta</taxon>
        <taxon>Bacillariophyta</taxon>
        <taxon>Bacillariophyceae</taxon>
        <taxon>Bacillariophycidae</taxon>
        <taxon>Entomoneidaceae</taxon>
        <taxon>Entomoneis</taxon>
    </lineage>
</organism>
<proteinExistence type="predicted"/>
<evidence type="ECO:0000256" key="1">
    <source>
        <dbReference type="SAM" id="MobiDB-lite"/>
    </source>
</evidence>
<name>A0A7S2YB46_9STRA</name>
<feature type="region of interest" description="Disordered" evidence="1">
    <location>
        <begin position="59"/>
        <end position="79"/>
    </location>
</feature>
<protein>
    <submittedName>
        <fullName evidence="2">Uncharacterized protein</fullName>
    </submittedName>
</protein>
<dbReference type="AlphaFoldDB" id="A0A7S2YB46"/>
<sequence length="286" mass="32186">MIQVAQPYIPNHVLLGCDESIACLDDDRSVCSELTSHGDAEVVWASEYSDLIERLDSAKNHSTQSHHTPTTEGCTLTTRSQTSDFDNTAVVPEDWFQSLSEKFDRFCLEENKEDLEHSPIVKRVAFSVESNEYHSDDVVLSEKEATRYWYSSSEIVSFHIQAFETAQALMNRAMPFKDGEDCSCFCLAALYAASAATKSISDIRYGRSIDDQHNRDMLQRLYSQVEALVGLEMILFRLSHGFSGSAKSLFFSNPRHDAVMRDSKTSCLMNQEFALALSASLEIDEI</sequence>
<gene>
    <name evidence="2" type="ORF">APAL1065_LOCUS11660</name>
</gene>
<reference evidence="2" key="1">
    <citation type="submission" date="2021-01" db="EMBL/GenBank/DDBJ databases">
        <authorList>
            <person name="Corre E."/>
            <person name="Pelletier E."/>
            <person name="Niang G."/>
            <person name="Scheremetjew M."/>
            <person name="Finn R."/>
            <person name="Kale V."/>
            <person name="Holt S."/>
            <person name="Cochrane G."/>
            <person name="Meng A."/>
            <person name="Brown T."/>
            <person name="Cohen L."/>
        </authorList>
    </citation>
    <scope>NUCLEOTIDE SEQUENCE</scope>
    <source>
        <strain evidence="2">CCMP125</strain>
    </source>
</reference>
<accession>A0A7S2YB46</accession>